<keyword evidence="2" id="KW-1185">Reference proteome</keyword>
<name>A0A1I5UNY3_9BACI</name>
<accession>A0A1I5UNY3</accession>
<evidence type="ECO:0000313" key="2">
    <source>
        <dbReference type="Proteomes" id="UP000198734"/>
    </source>
</evidence>
<evidence type="ECO:0000313" key="1">
    <source>
        <dbReference type="EMBL" id="SFP96777.1"/>
    </source>
</evidence>
<proteinExistence type="predicted"/>
<sequence length="68" mass="7326">MLNAKCGTFSYCYIRVVGIASIGGKLAVKGSNALEEAQDARKAVDNVIDGTKGTDKLEQRIEPIRIND</sequence>
<gene>
    <name evidence="1" type="ORF">SAMN05421670_0469</name>
</gene>
<dbReference type="EMBL" id="FOXU01000001">
    <property type="protein sequence ID" value="SFP96777.1"/>
    <property type="molecule type" value="Genomic_DNA"/>
</dbReference>
<reference evidence="2" key="1">
    <citation type="submission" date="2016-10" db="EMBL/GenBank/DDBJ databases">
        <authorList>
            <person name="Varghese N."/>
            <person name="Submissions S."/>
        </authorList>
    </citation>
    <scope>NUCLEOTIDE SEQUENCE [LARGE SCALE GENOMIC DNA]</scope>
    <source>
        <strain evidence="2">DSM 11706</strain>
    </source>
</reference>
<protein>
    <submittedName>
        <fullName evidence="1">Uncharacterized protein</fullName>
    </submittedName>
</protein>
<dbReference type="AlphaFoldDB" id="A0A1I5UNY3"/>
<dbReference type="Proteomes" id="UP000198734">
    <property type="component" value="Unassembled WGS sequence"/>
</dbReference>
<organism evidence="1 2">
    <name type="scientific">Psychrobacillus psychrotolerans</name>
    <dbReference type="NCBI Taxonomy" id="126156"/>
    <lineage>
        <taxon>Bacteria</taxon>
        <taxon>Bacillati</taxon>
        <taxon>Bacillota</taxon>
        <taxon>Bacilli</taxon>
        <taxon>Bacillales</taxon>
        <taxon>Bacillaceae</taxon>
        <taxon>Psychrobacillus</taxon>
    </lineage>
</organism>